<feature type="domain" description="AMP-activated protein kinase glycogen-binding" evidence="2">
    <location>
        <begin position="160"/>
        <end position="233"/>
    </location>
</feature>
<dbReference type="Proteomes" id="UP000184368">
    <property type="component" value="Unassembled WGS sequence"/>
</dbReference>
<proteinExistence type="inferred from homology"/>
<dbReference type="InterPro" id="IPR014756">
    <property type="entry name" value="Ig_E-set"/>
</dbReference>
<dbReference type="InterPro" id="IPR032640">
    <property type="entry name" value="AMPK1_CBM"/>
</dbReference>
<name>A0A1M5CTY6_9BACT</name>
<feature type="domain" description="AMP-activated protein kinase glycogen-binding" evidence="2">
    <location>
        <begin position="248"/>
        <end position="305"/>
    </location>
</feature>
<evidence type="ECO:0000313" key="3">
    <source>
        <dbReference type="EMBL" id="SHF57812.1"/>
    </source>
</evidence>
<sequence length="485" mass="54964">MEMSRTISPLRLRAVLLWLLLLPGLLHAQNSGGKYGFKKGRMTIELPRNMRPSALDSFISQYNLEELQLRSLIRSGETEALRQLGWQLERNNAAGILLSKIMAPFRGWGKADERIRFTEHQPTFAERFPAVNNGLLYGYNRFRNKQPFAVLPDSSVRFFFRGHQNSRQVKLAGSFNDWDPDALSMVRTDSGWIADVKLAPGKYWYKFIADGHWMVDNDNLVKENDGEGNTNSIYFRPNTTIQVKDFAGAKNIFVAGSFNNWRNGELELQPATAGRQLSFYLAAGTHTYKLVVDGQMLTDPANPNRLPDGKDGYNSVVALGKPRTFVLEGFAAAQKVVLTGSFNAWRNFELPMRKTARGWEISYVLGPGNYTYRFEVDGKAIADPANPPHQQDAPSLLVIDPNHTFRLKGYAGAQQVYLAGDVNKWNSNSLPMQKDGEDWVLPMHLWVGKHRYKFIVDGKWILDPANKLWENNEFDTGNSILWVGK</sequence>
<dbReference type="Pfam" id="PF16561">
    <property type="entry name" value="AMPK1_CBM"/>
    <property type="match status" value="4"/>
</dbReference>
<dbReference type="GO" id="GO:0016301">
    <property type="term" value="F:kinase activity"/>
    <property type="evidence" value="ECO:0007669"/>
    <property type="project" value="UniProtKB-KW"/>
</dbReference>
<organism evidence="3 4">
    <name type="scientific">Cnuella takakiae</name>
    <dbReference type="NCBI Taxonomy" id="1302690"/>
    <lineage>
        <taxon>Bacteria</taxon>
        <taxon>Pseudomonadati</taxon>
        <taxon>Bacteroidota</taxon>
        <taxon>Chitinophagia</taxon>
        <taxon>Chitinophagales</taxon>
        <taxon>Chitinophagaceae</taxon>
        <taxon>Cnuella</taxon>
    </lineage>
</organism>
<dbReference type="InterPro" id="IPR050827">
    <property type="entry name" value="CRP1_MDG1_kinase"/>
</dbReference>
<dbReference type="PANTHER" id="PTHR10343:SF84">
    <property type="entry name" value="5'-AMP-ACTIVATED PROTEIN KINASE SUBUNIT BETA-1"/>
    <property type="match status" value="1"/>
</dbReference>
<feature type="domain" description="AMP-activated protein kinase glycogen-binding" evidence="2">
    <location>
        <begin position="411"/>
        <end position="474"/>
    </location>
</feature>
<dbReference type="SUPFAM" id="SSF81296">
    <property type="entry name" value="E set domains"/>
    <property type="match status" value="4"/>
</dbReference>
<evidence type="ECO:0000313" key="4">
    <source>
        <dbReference type="Proteomes" id="UP000184368"/>
    </source>
</evidence>
<dbReference type="CDD" id="cd02859">
    <property type="entry name" value="E_set_AMPKbeta_like_N"/>
    <property type="match status" value="3"/>
</dbReference>
<dbReference type="STRING" id="1302690.BUE76_08505"/>
<dbReference type="Gene3D" id="2.60.40.10">
    <property type="entry name" value="Immunoglobulins"/>
    <property type="match status" value="4"/>
</dbReference>
<dbReference type="AlphaFoldDB" id="A0A1M5CTY6"/>
<keyword evidence="3" id="KW-0418">Kinase</keyword>
<evidence type="ECO:0000259" key="2">
    <source>
        <dbReference type="Pfam" id="PF16561"/>
    </source>
</evidence>
<gene>
    <name evidence="3" type="ORF">SAMN05444008_109201</name>
</gene>
<keyword evidence="3" id="KW-0808">Transferase</keyword>
<dbReference type="EMBL" id="FQUO01000009">
    <property type="protein sequence ID" value="SHF57812.1"/>
    <property type="molecule type" value="Genomic_DNA"/>
</dbReference>
<dbReference type="PANTHER" id="PTHR10343">
    <property type="entry name" value="5'-AMP-ACTIVATED PROTEIN KINASE , BETA SUBUNIT"/>
    <property type="match status" value="1"/>
</dbReference>
<protein>
    <submittedName>
        <fullName evidence="3">Glycogen recognition site of AMP-activated protein kinase</fullName>
    </submittedName>
</protein>
<accession>A0A1M5CTY6</accession>
<keyword evidence="4" id="KW-1185">Reference proteome</keyword>
<reference evidence="3 4" key="1">
    <citation type="submission" date="2016-11" db="EMBL/GenBank/DDBJ databases">
        <authorList>
            <person name="Jaros S."/>
            <person name="Januszkiewicz K."/>
            <person name="Wedrychowicz H."/>
        </authorList>
    </citation>
    <scope>NUCLEOTIDE SEQUENCE [LARGE SCALE GENOMIC DNA]</scope>
    <source>
        <strain evidence="3 4">DSM 26897</strain>
    </source>
</reference>
<evidence type="ECO:0000256" key="1">
    <source>
        <dbReference type="ARBA" id="ARBA00010926"/>
    </source>
</evidence>
<feature type="domain" description="AMP-activated protein kinase glycogen-binding" evidence="2">
    <location>
        <begin position="332"/>
        <end position="390"/>
    </location>
</feature>
<comment type="similarity">
    <text evidence="1">Belongs to the 5'-AMP-activated protein kinase beta subunit family.</text>
</comment>
<dbReference type="InterPro" id="IPR013783">
    <property type="entry name" value="Ig-like_fold"/>
</dbReference>